<dbReference type="EMBL" id="JACXAA010000008">
    <property type="protein sequence ID" value="MBD2755262.1"/>
    <property type="molecule type" value="Genomic_DNA"/>
</dbReference>
<proteinExistence type="predicted"/>
<dbReference type="InterPro" id="IPR001279">
    <property type="entry name" value="Metallo-B-lactamas"/>
</dbReference>
<dbReference type="AlphaFoldDB" id="A0A927B4X3"/>
<comment type="caution">
    <text evidence="2">The sequence shown here is derived from an EMBL/GenBank/DDBJ whole genome shotgun (WGS) entry which is preliminary data.</text>
</comment>
<protein>
    <submittedName>
        <fullName evidence="2">MBL fold metallo-hydrolase</fullName>
    </submittedName>
</protein>
<dbReference type="Pfam" id="PF00753">
    <property type="entry name" value="Lactamase_B"/>
    <property type="match status" value="1"/>
</dbReference>
<dbReference type="Proteomes" id="UP000653797">
    <property type="component" value="Unassembled WGS sequence"/>
</dbReference>
<feature type="domain" description="Metallo-beta-lactamase" evidence="1">
    <location>
        <begin position="2"/>
        <end position="26"/>
    </location>
</feature>
<dbReference type="SUPFAM" id="SSF56281">
    <property type="entry name" value="Metallo-hydrolase/oxidoreductase"/>
    <property type="match status" value="1"/>
</dbReference>
<gene>
    <name evidence="2" type="ORF">IC230_20340</name>
</gene>
<keyword evidence="3" id="KW-1185">Reference proteome</keyword>
<reference evidence="2" key="1">
    <citation type="submission" date="2020-09" db="EMBL/GenBank/DDBJ databases">
        <authorList>
            <person name="Kim M.K."/>
        </authorList>
    </citation>
    <scope>NUCLEOTIDE SEQUENCE</scope>
    <source>
        <strain evidence="2">BT704</strain>
    </source>
</reference>
<dbReference type="Gene3D" id="3.60.15.10">
    <property type="entry name" value="Ribonuclease Z/Hydroxyacylglutathione hydrolase-like"/>
    <property type="match status" value="1"/>
</dbReference>
<evidence type="ECO:0000313" key="2">
    <source>
        <dbReference type="EMBL" id="MBD2755262.1"/>
    </source>
</evidence>
<sequence length="63" mass="7252">MLLTHCHIDHAGSAAEVRRRTGARTWGSFSNQTKNYAKEIRCQILLIFSFLQKRRISGTMEKS</sequence>
<name>A0A927B4X3_9BACT</name>
<evidence type="ECO:0000259" key="1">
    <source>
        <dbReference type="Pfam" id="PF00753"/>
    </source>
</evidence>
<organism evidence="2 3">
    <name type="scientific">Spirosoma validum</name>
    <dbReference type="NCBI Taxonomy" id="2771355"/>
    <lineage>
        <taxon>Bacteria</taxon>
        <taxon>Pseudomonadati</taxon>
        <taxon>Bacteroidota</taxon>
        <taxon>Cytophagia</taxon>
        <taxon>Cytophagales</taxon>
        <taxon>Cytophagaceae</taxon>
        <taxon>Spirosoma</taxon>
    </lineage>
</organism>
<dbReference type="InterPro" id="IPR036866">
    <property type="entry name" value="RibonucZ/Hydroxyglut_hydro"/>
</dbReference>
<accession>A0A927B4X3</accession>
<evidence type="ECO:0000313" key="3">
    <source>
        <dbReference type="Proteomes" id="UP000653797"/>
    </source>
</evidence>